<dbReference type="PANTHER" id="PTHR11085:SF10">
    <property type="entry name" value="NAD-DEPENDENT PROTEIN DEACYLASE SIRTUIN-5, MITOCHONDRIAL-RELATED"/>
    <property type="match status" value="1"/>
</dbReference>
<feature type="domain" description="Deacetylase sirtuin-type" evidence="5">
    <location>
        <begin position="1"/>
        <end position="288"/>
    </location>
</feature>
<dbReference type="InterPro" id="IPR026591">
    <property type="entry name" value="Sirtuin_cat_small_dom_sf"/>
</dbReference>
<keyword evidence="2" id="KW-0808">Transferase</keyword>
<dbReference type="GO" id="GO:0046872">
    <property type="term" value="F:metal ion binding"/>
    <property type="evidence" value="ECO:0007669"/>
    <property type="project" value="UniProtKB-KW"/>
</dbReference>
<dbReference type="InterPro" id="IPR029035">
    <property type="entry name" value="DHS-like_NAD/FAD-binding_dom"/>
</dbReference>
<dbReference type="PANTHER" id="PTHR11085">
    <property type="entry name" value="NAD-DEPENDENT PROTEIN DEACYLASE SIRTUIN-5, MITOCHONDRIAL-RELATED"/>
    <property type="match status" value="1"/>
</dbReference>
<dbReference type="EMBL" id="LCUC01000454">
    <property type="protein sequence ID" value="KKY30700.1"/>
    <property type="molecule type" value="Genomic_DNA"/>
</dbReference>
<dbReference type="CDD" id="cd01412">
    <property type="entry name" value="SIRT5_Af1_CobB"/>
    <property type="match status" value="1"/>
</dbReference>
<dbReference type="GO" id="GO:0070403">
    <property type="term" value="F:NAD+ binding"/>
    <property type="evidence" value="ECO:0007669"/>
    <property type="project" value="InterPro"/>
</dbReference>
<evidence type="ECO:0000259" key="5">
    <source>
        <dbReference type="PROSITE" id="PS50305"/>
    </source>
</evidence>
<dbReference type="GO" id="GO:0017136">
    <property type="term" value="F:histone deacetylase activity, NAD-dependent"/>
    <property type="evidence" value="ECO:0007669"/>
    <property type="project" value="TreeGrafter"/>
</dbReference>
<keyword evidence="7" id="KW-1185">Reference proteome</keyword>
<dbReference type="GO" id="GO:0005634">
    <property type="term" value="C:nucleus"/>
    <property type="evidence" value="ECO:0007669"/>
    <property type="project" value="TreeGrafter"/>
</dbReference>
<reference evidence="6 7" key="1">
    <citation type="submission" date="2015-05" db="EMBL/GenBank/DDBJ databases">
        <title>Distinctive expansion of gene families associated with plant cell wall degradation and secondary metabolism in the genomes of grapevine trunk pathogens.</title>
        <authorList>
            <person name="Lawrence D.P."/>
            <person name="Travadon R."/>
            <person name="Rolshausen P.E."/>
            <person name="Baumgartner K."/>
        </authorList>
    </citation>
    <scope>NUCLEOTIDE SEQUENCE [LARGE SCALE GENOMIC DNA]</scope>
    <source>
        <strain evidence="6">DA912</strain>
    </source>
</reference>
<gene>
    <name evidence="6" type="ORF">UCDDA912_g09373</name>
</gene>
<dbReference type="SUPFAM" id="SSF52467">
    <property type="entry name" value="DHS-like NAD/FAD-binding domain"/>
    <property type="match status" value="1"/>
</dbReference>
<dbReference type="STRING" id="1214573.A0A0G2HRA4"/>
<comment type="caution">
    <text evidence="6">The sequence shown here is derived from an EMBL/GenBank/DDBJ whole genome shotgun (WGS) entry which is preliminary data.</text>
</comment>
<keyword evidence="4" id="KW-0862">Zinc</keyword>
<feature type="active site" description="Proton acceptor" evidence="4">
    <location>
        <position position="123"/>
    </location>
</feature>
<feature type="binding site" evidence="4">
    <location>
        <position position="135"/>
    </location>
    <ligand>
        <name>Zn(2+)</name>
        <dbReference type="ChEBI" id="CHEBI:29105"/>
    </ligand>
</feature>
<dbReference type="Pfam" id="PF02146">
    <property type="entry name" value="SIR2"/>
    <property type="match status" value="1"/>
</dbReference>
<dbReference type="GO" id="GO:0036055">
    <property type="term" value="F:protein-succinyllysine desuccinylase activity"/>
    <property type="evidence" value="ECO:0007669"/>
    <property type="project" value="InterPro"/>
</dbReference>
<name>A0A0G2HRA4_9PEZI</name>
<feature type="binding site" evidence="4">
    <location>
        <position position="131"/>
    </location>
    <ligand>
        <name>Zn(2+)</name>
        <dbReference type="ChEBI" id="CHEBI:29105"/>
    </ligand>
</feature>
<dbReference type="InterPro" id="IPR026590">
    <property type="entry name" value="Ssirtuin_cat_dom"/>
</dbReference>
<evidence type="ECO:0000313" key="6">
    <source>
        <dbReference type="EMBL" id="KKY30700.1"/>
    </source>
</evidence>
<dbReference type="InterPro" id="IPR050134">
    <property type="entry name" value="NAD-dep_sirtuin_deacylases"/>
</dbReference>
<dbReference type="Proteomes" id="UP000034680">
    <property type="component" value="Unassembled WGS sequence"/>
</dbReference>
<reference evidence="6 7" key="2">
    <citation type="submission" date="2015-05" db="EMBL/GenBank/DDBJ databases">
        <authorList>
            <person name="Morales-Cruz A."/>
            <person name="Amrine K.C."/>
            <person name="Cantu D."/>
        </authorList>
    </citation>
    <scope>NUCLEOTIDE SEQUENCE [LARGE SCALE GENOMIC DNA]</scope>
    <source>
        <strain evidence="6">DA912</strain>
    </source>
</reference>
<feature type="binding site" evidence="4">
    <location>
        <position position="187"/>
    </location>
    <ligand>
        <name>Zn(2+)</name>
        <dbReference type="ChEBI" id="CHEBI:29105"/>
    </ligand>
</feature>
<evidence type="ECO:0000313" key="7">
    <source>
        <dbReference type="Proteomes" id="UP000034680"/>
    </source>
</evidence>
<comment type="similarity">
    <text evidence="1">Belongs to the sirtuin family. Class I subfamily.</text>
</comment>
<dbReference type="PROSITE" id="PS50305">
    <property type="entry name" value="SIRTUIN"/>
    <property type="match status" value="1"/>
</dbReference>
<accession>A0A0G2HRA4</accession>
<proteinExistence type="inferred from homology"/>
<dbReference type="Gene3D" id="3.30.1600.10">
    <property type="entry name" value="SIR2/SIRT2 'Small Domain"/>
    <property type="match status" value="1"/>
</dbReference>
<evidence type="ECO:0000256" key="4">
    <source>
        <dbReference type="PROSITE-ProRule" id="PRU00236"/>
    </source>
</evidence>
<dbReference type="GO" id="GO:0036054">
    <property type="term" value="F:protein-malonyllysine demalonylase activity"/>
    <property type="evidence" value="ECO:0007669"/>
    <property type="project" value="InterPro"/>
</dbReference>
<organism evidence="6 7">
    <name type="scientific">Diaporthe ampelina</name>
    <dbReference type="NCBI Taxonomy" id="1214573"/>
    <lineage>
        <taxon>Eukaryota</taxon>
        <taxon>Fungi</taxon>
        <taxon>Dikarya</taxon>
        <taxon>Ascomycota</taxon>
        <taxon>Pezizomycotina</taxon>
        <taxon>Sordariomycetes</taxon>
        <taxon>Sordariomycetidae</taxon>
        <taxon>Diaporthales</taxon>
        <taxon>Diaporthaceae</taxon>
        <taxon>Diaporthe</taxon>
    </lineage>
</organism>
<evidence type="ECO:0000256" key="2">
    <source>
        <dbReference type="ARBA" id="ARBA00022679"/>
    </source>
</evidence>
<dbReference type="InterPro" id="IPR027546">
    <property type="entry name" value="Sirtuin_class_III"/>
</dbReference>
<protein>
    <submittedName>
        <fullName evidence="6">Putative sir2 family histone</fullName>
    </submittedName>
</protein>
<keyword evidence="4" id="KW-0479">Metal-binding</keyword>
<dbReference type="OrthoDB" id="424302at2759"/>
<evidence type="ECO:0000256" key="3">
    <source>
        <dbReference type="ARBA" id="ARBA00023027"/>
    </source>
</evidence>
<dbReference type="Gene3D" id="3.40.50.1220">
    <property type="entry name" value="TPP-binding domain"/>
    <property type="match status" value="1"/>
</dbReference>
<sequence length="288" mass="30866">MAARTTIEDFQDLIKSSNRILALCGAGLSAASGLPTFRGAGGLWRNHEPTSLATPEAFEKDPALVWLFYAWRRHMCLKAQPNKGHQALAELAKKKEDFICLTQNVDGLSSRAGHPADRLRLLHGSILDLKCFDGCGYVERDNLSDPLCPALEAASAVNTPPDKSGKLPLLDPKVPVPQVDVKDLPHCPKCRKGLLRPGVVWFGERLDGDMLDRTDGWIGSAPVDVMLVVGTAAVVYPAAGYTQKARSQGAVVAVINPDGDACAGLGPGDFFFQGDAAEILPELFAKVI</sequence>
<evidence type="ECO:0000256" key="1">
    <source>
        <dbReference type="ARBA" id="ARBA00006924"/>
    </source>
</evidence>
<dbReference type="InterPro" id="IPR003000">
    <property type="entry name" value="Sirtuin"/>
</dbReference>
<dbReference type="AlphaFoldDB" id="A0A0G2HRA4"/>
<feature type="binding site" evidence="4">
    <location>
        <position position="190"/>
    </location>
    <ligand>
        <name>Zn(2+)</name>
        <dbReference type="ChEBI" id="CHEBI:29105"/>
    </ligand>
</feature>
<keyword evidence="3" id="KW-0520">NAD</keyword>